<keyword evidence="3" id="KW-1185">Reference proteome</keyword>
<evidence type="ECO:0008006" key="4">
    <source>
        <dbReference type="Google" id="ProtNLM"/>
    </source>
</evidence>
<keyword evidence="1" id="KW-0472">Membrane</keyword>
<evidence type="ECO:0000313" key="3">
    <source>
        <dbReference type="Proteomes" id="UP000237105"/>
    </source>
</evidence>
<gene>
    <name evidence="2" type="ORF">PanWU01x14_009310</name>
</gene>
<protein>
    <recommendedName>
        <fullName evidence="4">Transmembrane protein</fullName>
    </recommendedName>
</protein>
<accession>A0A2P5E2C6</accession>
<dbReference type="AlphaFoldDB" id="A0A2P5E2C6"/>
<feature type="transmembrane region" description="Helical" evidence="1">
    <location>
        <begin position="32"/>
        <end position="59"/>
    </location>
</feature>
<keyword evidence="1" id="KW-1133">Transmembrane helix</keyword>
<sequence>MERFCFHHGQKLRALIRRTGSLRKIFKRRIRILYHSFSMFLMGTLPVLLVSIGLLLMLAA</sequence>
<name>A0A2P5E2C6_PARAD</name>
<dbReference type="EMBL" id="JXTB01000003">
    <property type="protein sequence ID" value="PON79699.1"/>
    <property type="molecule type" value="Genomic_DNA"/>
</dbReference>
<proteinExistence type="predicted"/>
<dbReference type="Proteomes" id="UP000237105">
    <property type="component" value="Unassembled WGS sequence"/>
</dbReference>
<evidence type="ECO:0000313" key="2">
    <source>
        <dbReference type="EMBL" id="PON79699.1"/>
    </source>
</evidence>
<comment type="caution">
    <text evidence="2">The sequence shown here is derived from an EMBL/GenBank/DDBJ whole genome shotgun (WGS) entry which is preliminary data.</text>
</comment>
<reference evidence="3" key="1">
    <citation type="submission" date="2016-06" db="EMBL/GenBank/DDBJ databases">
        <title>Parallel loss of symbiosis genes in relatives of nitrogen-fixing non-legume Parasponia.</title>
        <authorList>
            <person name="Van Velzen R."/>
            <person name="Holmer R."/>
            <person name="Bu F."/>
            <person name="Rutten L."/>
            <person name="Van Zeijl A."/>
            <person name="Liu W."/>
            <person name="Santuari L."/>
            <person name="Cao Q."/>
            <person name="Sharma T."/>
            <person name="Shen D."/>
            <person name="Roswanjaya Y."/>
            <person name="Wardhani T."/>
            <person name="Kalhor M.S."/>
            <person name="Jansen J."/>
            <person name="Van den Hoogen J."/>
            <person name="Gungor B."/>
            <person name="Hartog M."/>
            <person name="Hontelez J."/>
            <person name="Verver J."/>
            <person name="Yang W.-C."/>
            <person name="Schijlen E."/>
            <person name="Repin R."/>
            <person name="Schilthuizen M."/>
            <person name="Schranz E."/>
            <person name="Heidstra R."/>
            <person name="Miyata K."/>
            <person name="Fedorova E."/>
            <person name="Kohlen W."/>
            <person name="Bisseling T."/>
            <person name="Smit S."/>
            <person name="Geurts R."/>
        </authorList>
    </citation>
    <scope>NUCLEOTIDE SEQUENCE [LARGE SCALE GENOMIC DNA]</scope>
    <source>
        <strain evidence="3">cv. WU1-14</strain>
    </source>
</reference>
<evidence type="ECO:0000256" key="1">
    <source>
        <dbReference type="SAM" id="Phobius"/>
    </source>
</evidence>
<organism evidence="2 3">
    <name type="scientific">Parasponia andersonii</name>
    <name type="common">Sponia andersonii</name>
    <dbReference type="NCBI Taxonomy" id="3476"/>
    <lineage>
        <taxon>Eukaryota</taxon>
        <taxon>Viridiplantae</taxon>
        <taxon>Streptophyta</taxon>
        <taxon>Embryophyta</taxon>
        <taxon>Tracheophyta</taxon>
        <taxon>Spermatophyta</taxon>
        <taxon>Magnoliopsida</taxon>
        <taxon>eudicotyledons</taxon>
        <taxon>Gunneridae</taxon>
        <taxon>Pentapetalae</taxon>
        <taxon>rosids</taxon>
        <taxon>fabids</taxon>
        <taxon>Rosales</taxon>
        <taxon>Cannabaceae</taxon>
        <taxon>Parasponia</taxon>
    </lineage>
</organism>
<keyword evidence="1" id="KW-0812">Transmembrane</keyword>